<dbReference type="STRING" id="692370.A6F68_00002"/>
<name>A0A1B2A8Z0_9SPHN</name>
<keyword evidence="2" id="KW-1185">Reference proteome</keyword>
<gene>
    <name evidence="1" type="ORF">A6F68_00002</name>
</gene>
<reference evidence="1 2" key="1">
    <citation type="submission" date="2016-07" db="EMBL/GenBank/DDBJ databases">
        <title>Complete genome sequence of Altererythrobacter dongtanensis KCTC 22672, a type strain with esterase isolated from tidal flat.</title>
        <authorList>
            <person name="Cheng H."/>
            <person name="Wu Y.-H."/>
            <person name="Zhou P."/>
            <person name="Huo Y.-Y."/>
            <person name="Wang C.-S."/>
            <person name="Xu X.-W."/>
        </authorList>
    </citation>
    <scope>NUCLEOTIDE SEQUENCE [LARGE SCALE GENOMIC DNA]</scope>
    <source>
        <strain evidence="1 2">KCTC 22672</strain>
    </source>
</reference>
<sequence length="59" mass="6151">MATGAIVDGVSCRVIAGVHKGKAGTVEDRHVSKTGAVTITVRQADGMRFKTLAKNVEVI</sequence>
<dbReference type="OrthoDB" id="1272757at2"/>
<evidence type="ECO:0000313" key="1">
    <source>
        <dbReference type="EMBL" id="ANY18538.1"/>
    </source>
</evidence>
<proteinExistence type="predicted"/>
<dbReference type="InterPro" id="IPR014722">
    <property type="entry name" value="Rib_uL2_dom2"/>
</dbReference>
<organism evidence="1 2">
    <name type="scientific">Tsuneonella dongtanensis</name>
    <dbReference type="NCBI Taxonomy" id="692370"/>
    <lineage>
        <taxon>Bacteria</taxon>
        <taxon>Pseudomonadati</taxon>
        <taxon>Pseudomonadota</taxon>
        <taxon>Alphaproteobacteria</taxon>
        <taxon>Sphingomonadales</taxon>
        <taxon>Erythrobacteraceae</taxon>
        <taxon>Tsuneonella</taxon>
    </lineage>
</organism>
<evidence type="ECO:0008006" key="3">
    <source>
        <dbReference type="Google" id="ProtNLM"/>
    </source>
</evidence>
<dbReference type="AlphaFoldDB" id="A0A1B2A8Z0"/>
<dbReference type="KEGG" id="ado:A6F68_00002"/>
<evidence type="ECO:0000313" key="2">
    <source>
        <dbReference type="Proteomes" id="UP000092932"/>
    </source>
</evidence>
<dbReference type="EMBL" id="CP016591">
    <property type="protein sequence ID" value="ANY18538.1"/>
    <property type="molecule type" value="Genomic_DNA"/>
</dbReference>
<dbReference type="Gene3D" id="2.30.30.30">
    <property type="match status" value="1"/>
</dbReference>
<dbReference type="Proteomes" id="UP000092932">
    <property type="component" value="Chromosome"/>
</dbReference>
<protein>
    <recommendedName>
        <fullName evidence="3">KOW domain-containing protein</fullName>
    </recommendedName>
</protein>
<dbReference type="RefSeq" id="WP_067674562.1">
    <property type="nucleotide sequence ID" value="NZ_CP016591.1"/>
</dbReference>
<accession>A0A1B2A8Z0</accession>